<comment type="subcellular location">
    <subcellularLocation>
        <location evidence="1">Membrane</location>
    </subcellularLocation>
</comment>
<evidence type="ECO:0000256" key="1">
    <source>
        <dbReference type="ARBA" id="ARBA00004370"/>
    </source>
</evidence>
<proteinExistence type="predicted"/>
<evidence type="ECO:0000313" key="6">
    <source>
        <dbReference type="Proteomes" id="UP000192448"/>
    </source>
</evidence>
<organism evidence="5 6">
    <name type="scientific">Mycobacterium aquaticum</name>
    <dbReference type="NCBI Taxonomy" id="1927124"/>
    <lineage>
        <taxon>Bacteria</taxon>
        <taxon>Bacillati</taxon>
        <taxon>Actinomycetota</taxon>
        <taxon>Actinomycetes</taxon>
        <taxon>Mycobacteriales</taxon>
        <taxon>Mycobacteriaceae</taxon>
        <taxon>Mycobacterium</taxon>
    </lineage>
</organism>
<gene>
    <name evidence="5" type="ORF">BST13_19695</name>
</gene>
<dbReference type="AlphaFoldDB" id="A0A1X0AUD3"/>
<reference evidence="5 6" key="1">
    <citation type="submission" date="2017-02" db="EMBL/GenBank/DDBJ databases">
        <title>The new phylogeny of genus Mycobacterium.</title>
        <authorList>
            <person name="Tortoli E."/>
            <person name="Trovato A."/>
            <person name="Cirillo D.M."/>
        </authorList>
    </citation>
    <scope>NUCLEOTIDE SEQUENCE [LARGE SCALE GENOMIC DNA]</scope>
    <source>
        <strain evidence="5 6">RW6</strain>
    </source>
</reference>
<dbReference type="Proteomes" id="UP000192448">
    <property type="component" value="Unassembled WGS sequence"/>
</dbReference>
<feature type="region of interest" description="Disordered" evidence="3">
    <location>
        <begin position="1"/>
        <end position="27"/>
    </location>
</feature>
<keyword evidence="4" id="KW-1133">Transmembrane helix</keyword>
<keyword evidence="6" id="KW-1185">Reference proteome</keyword>
<dbReference type="EMBL" id="MVHF01000020">
    <property type="protein sequence ID" value="ORA33478.1"/>
    <property type="molecule type" value="Genomic_DNA"/>
</dbReference>
<sequence length="188" mass="19605">MSGSLVDDAPETDELTENLGEQPTEPPGVNWNRLLTFGVLPVAALALTAAAGMFKWQDSTADLTAAAAGESVHAASDSTVAILSYRPETVDRDLPAAAGRLTGDFRDQYTQLINDVVIPGAKQQHIAATATVPAAASVSAGPEHAVTLVLVDQTTTIGNGPPTKTTSSVRVTLDKVDGRWLVSQFEPV</sequence>
<evidence type="ECO:0000313" key="5">
    <source>
        <dbReference type="EMBL" id="ORA33478.1"/>
    </source>
</evidence>
<evidence type="ECO:0008006" key="7">
    <source>
        <dbReference type="Google" id="ProtNLM"/>
    </source>
</evidence>
<dbReference type="PANTHER" id="PTHR37042">
    <property type="entry name" value="OUTER MEMBRANE PROTEIN RV1973"/>
    <property type="match status" value="1"/>
</dbReference>
<dbReference type="STRING" id="1927124.BST13_19695"/>
<evidence type="ECO:0000256" key="4">
    <source>
        <dbReference type="SAM" id="Phobius"/>
    </source>
</evidence>
<feature type="transmembrane region" description="Helical" evidence="4">
    <location>
        <begin position="34"/>
        <end position="54"/>
    </location>
</feature>
<dbReference type="GO" id="GO:0016020">
    <property type="term" value="C:membrane"/>
    <property type="evidence" value="ECO:0007669"/>
    <property type="project" value="UniProtKB-SubCell"/>
</dbReference>
<keyword evidence="2 4" id="KW-0472">Membrane</keyword>
<dbReference type="PANTHER" id="PTHR37042:SF4">
    <property type="entry name" value="OUTER MEMBRANE PROTEIN RV1973"/>
    <property type="match status" value="1"/>
</dbReference>
<accession>A0A1X0AUD3</accession>
<keyword evidence="4" id="KW-0812">Transmembrane</keyword>
<evidence type="ECO:0000256" key="2">
    <source>
        <dbReference type="ARBA" id="ARBA00023136"/>
    </source>
</evidence>
<evidence type="ECO:0000256" key="3">
    <source>
        <dbReference type="SAM" id="MobiDB-lite"/>
    </source>
</evidence>
<name>A0A1X0AUD3_9MYCO</name>
<protein>
    <recommendedName>
        <fullName evidence="7">Twin-arginine translocation pathway signal</fullName>
    </recommendedName>
</protein>
<comment type="caution">
    <text evidence="5">The sequence shown here is derived from an EMBL/GenBank/DDBJ whole genome shotgun (WGS) entry which is preliminary data.</text>
</comment>